<dbReference type="EMBL" id="JAPNKA010000001">
    <property type="protein sequence ID" value="MCY1073616.1"/>
    <property type="molecule type" value="Genomic_DNA"/>
</dbReference>
<accession>A0ABT3ZWD6</accession>
<dbReference type="RefSeq" id="WP_267532616.1">
    <property type="nucleotide sequence ID" value="NZ_JAPNKA010000001.1"/>
</dbReference>
<sequence>MLQTAMNEWAIKAIQLETALMALDEVGLPASMKGLQEKAEQAMLALVRGWLEQKPKADERKWKVTPAQEGASPKDEELADVVSHLKEEGVEWSVYLATSDKGDSVETLVAEDRGWMAAGGEYYSGQWDEDTQQLEVGRDDEEGELGTGLVFTLTGELVYESQIEG</sequence>
<evidence type="ECO:0000313" key="2">
    <source>
        <dbReference type="Proteomes" id="UP001207654"/>
    </source>
</evidence>
<protein>
    <submittedName>
        <fullName evidence="1">Uncharacterized protein</fullName>
    </submittedName>
</protein>
<comment type="caution">
    <text evidence="1">The sequence shown here is derived from an EMBL/GenBank/DDBJ whole genome shotgun (WGS) entry which is preliminary data.</text>
</comment>
<organism evidence="1 2">
    <name type="scientific">Archangium lansingense</name>
    <dbReference type="NCBI Taxonomy" id="2995310"/>
    <lineage>
        <taxon>Bacteria</taxon>
        <taxon>Pseudomonadati</taxon>
        <taxon>Myxococcota</taxon>
        <taxon>Myxococcia</taxon>
        <taxon>Myxococcales</taxon>
        <taxon>Cystobacterineae</taxon>
        <taxon>Archangiaceae</taxon>
        <taxon>Archangium</taxon>
    </lineage>
</organism>
<proteinExistence type="predicted"/>
<evidence type="ECO:0000313" key="1">
    <source>
        <dbReference type="EMBL" id="MCY1073616.1"/>
    </source>
</evidence>
<gene>
    <name evidence="1" type="ORF">OV287_03890</name>
</gene>
<reference evidence="1 2" key="1">
    <citation type="submission" date="2022-11" db="EMBL/GenBank/DDBJ databases">
        <title>Minimal conservation of predation-associated metabolite biosynthetic gene clusters underscores biosynthetic potential of Myxococcota including descriptions for ten novel species: Archangium lansinium sp. nov., Myxococcus landrumus sp. nov., Nannocystis bai.</title>
        <authorList>
            <person name="Ahearne A."/>
            <person name="Stevens C."/>
            <person name="Phillips K."/>
        </authorList>
    </citation>
    <scope>NUCLEOTIDE SEQUENCE [LARGE SCALE GENOMIC DNA]</scope>
    <source>
        <strain evidence="1 2">MIWBW</strain>
    </source>
</reference>
<keyword evidence="2" id="KW-1185">Reference proteome</keyword>
<dbReference type="Proteomes" id="UP001207654">
    <property type="component" value="Unassembled WGS sequence"/>
</dbReference>
<name>A0ABT3ZWD6_9BACT</name>